<evidence type="ECO:0000259" key="9">
    <source>
        <dbReference type="Pfam" id="PF01227"/>
    </source>
</evidence>
<dbReference type="GO" id="GO:0006730">
    <property type="term" value="P:one-carbon metabolic process"/>
    <property type="evidence" value="ECO:0007669"/>
    <property type="project" value="UniProtKB-UniRule"/>
</dbReference>
<comment type="subunit">
    <text evidence="8">Homopolymer.</text>
</comment>
<evidence type="ECO:0000313" key="10">
    <source>
        <dbReference type="EMBL" id="QKV18080.1"/>
    </source>
</evidence>
<comment type="subunit">
    <text evidence="4">Toroid-shaped homodecamer, composed of two pentamers of five dimers.</text>
</comment>
<dbReference type="UniPathway" id="UPA00848">
    <property type="reaction ID" value="UER00151"/>
</dbReference>
<dbReference type="KEGG" id="orm:HTY61_06215"/>
<keyword evidence="8" id="KW-0547">Nucleotide-binding</keyword>
<dbReference type="FunFam" id="1.10.286.10:FF:000001">
    <property type="entry name" value="GTP cyclohydrolase 1"/>
    <property type="match status" value="1"/>
</dbReference>
<evidence type="ECO:0000256" key="5">
    <source>
        <dbReference type="ARBA" id="ARBA00022563"/>
    </source>
</evidence>
<keyword evidence="6 8" id="KW-0378">Hydrolase</keyword>
<dbReference type="HAMAP" id="MF_00223">
    <property type="entry name" value="FolE"/>
    <property type="match status" value="1"/>
</dbReference>
<dbReference type="GO" id="GO:0005737">
    <property type="term" value="C:cytoplasm"/>
    <property type="evidence" value="ECO:0007669"/>
    <property type="project" value="TreeGrafter"/>
</dbReference>
<dbReference type="InterPro" id="IPR043134">
    <property type="entry name" value="GTP-CH-I_N"/>
</dbReference>
<evidence type="ECO:0000313" key="11">
    <source>
        <dbReference type="Proteomes" id="UP000509367"/>
    </source>
</evidence>
<dbReference type="Gene3D" id="3.30.1130.10">
    <property type="match status" value="1"/>
</dbReference>
<dbReference type="InterPro" id="IPR020602">
    <property type="entry name" value="GTP_CycHdrlase_I_dom"/>
</dbReference>
<dbReference type="PANTHER" id="PTHR11109:SF7">
    <property type="entry name" value="GTP CYCLOHYDROLASE 1"/>
    <property type="match status" value="1"/>
</dbReference>
<dbReference type="AlphaFoldDB" id="A0A6N1VAW1"/>
<dbReference type="GO" id="GO:0006729">
    <property type="term" value="P:tetrahydrobiopterin biosynthetic process"/>
    <property type="evidence" value="ECO:0007669"/>
    <property type="project" value="TreeGrafter"/>
</dbReference>
<dbReference type="NCBIfam" id="NF006826">
    <property type="entry name" value="PRK09347.1-3"/>
    <property type="match status" value="1"/>
</dbReference>
<keyword evidence="8" id="KW-0479">Metal-binding</keyword>
<dbReference type="Gene3D" id="1.10.286.10">
    <property type="match status" value="1"/>
</dbReference>
<keyword evidence="8" id="KW-0862">Zinc</keyword>
<dbReference type="GO" id="GO:0008270">
    <property type="term" value="F:zinc ion binding"/>
    <property type="evidence" value="ECO:0007669"/>
    <property type="project" value="UniProtKB-UniRule"/>
</dbReference>
<dbReference type="NCBIfam" id="TIGR00063">
    <property type="entry name" value="folE"/>
    <property type="match status" value="1"/>
</dbReference>
<dbReference type="EC" id="3.5.4.16" evidence="8"/>
<protein>
    <recommendedName>
        <fullName evidence="8">GTP cyclohydrolase 1</fullName>
        <ecNumber evidence="8">3.5.4.16</ecNumber>
    </recommendedName>
    <alternativeName>
        <fullName evidence="8">GTP cyclohydrolase I</fullName>
        <shortName evidence="8">GTP-CH-I</shortName>
    </alternativeName>
</protein>
<dbReference type="EMBL" id="CP054836">
    <property type="protein sequence ID" value="QKV18080.1"/>
    <property type="molecule type" value="Genomic_DNA"/>
</dbReference>
<evidence type="ECO:0000256" key="2">
    <source>
        <dbReference type="ARBA" id="ARBA00005080"/>
    </source>
</evidence>
<feature type="domain" description="GTP cyclohydrolase I" evidence="9">
    <location>
        <begin position="30"/>
        <end position="207"/>
    </location>
</feature>
<dbReference type="FunFam" id="3.30.1130.10:FF:000001">
    <property type="entry name" value="GTP cyclohydrolase 1"/>
    <property type="match status" value="1"/>
</dbReference>
<comment type="similarity">
    <text evidence="3 8">Belongs to the GTP cyclohydrolase I family.</text>
</comment>
<proteinExistence type="inferred from homology"/>
<dbReference type="SUPFAM" id="SSF55620">
    <property type="entry name" value="Tetrahydrobiopterin biosynthesis enzymes-like"/>
    <property type="match status" value="1"/>
</dbReference>
<keyword evidence="5 8" id="KW-0554">One-carbon metabolism</keyword>
<gene>
    <name evidence="8 10" type="primary">folE</name>
    <name evidence="10" type="ORF">HTY61_06215</name>
</gene>
<dbReference type="InterPro" id="IPR018234">
    <property type="entry name" value="GTP_CycHdrlase_I_CS"/>
</dbReference>
<evidence type="ECO:0000256" key="4">
    <source>
        <dbReference type="ARBA" id="ARBA00011857"/>
    </source>
</evidence>
<comment type="catalytic activity">
    <reaction evidence="1 8">
        <text>GTP + H2O = 7,8-dihydroneopterin 3'-triphosphate + formate + H(+)</text>
        <dbReference type="Rhea" id="RHEA:17473"/>
        <dbReference type="ChEBI" id="CHEBI:15377"/>
        <dbReference type="ChEBI" id="CHEBI:15378"/>
        <dbReference type="ChEBI" id="CHEBI:15740"/>
        <dbReference type="ChEBI" id="CHEBI:37565"/>
        <dbReference type="ChEBI" id="CHEBI:58462"/>
        <dbReference type="EC" id="3.5.4.16"/>
    </reaction>
</comment>
<dbReference type="NCBIfam" id="NF006825">
    <property type="entry name" value="PRK09347.1-2"/>
    <property type="match status" value="1"/>
</dbReference>
<dbReference type="Pfam" id="PF01227">
    <property type="entry name" value="GTP_cyclohydroI"/>
    <property type="match status" value="1"/>
</dbReference>
<feature type="binding site" evidence="8">
    <location>
        <position position="100"/>
    </location>
    <ligand>
        <name>Zn(2+)</name>
        <dbReference type="ChEBI" id="CHEBI:29105"/>
    </ligand>
</feature>
<sequence>MDAIVKTFPNAEKEEKATEKRARPSREEAEAAVRTLLLWAGDDPDREGLIETPQRVVKAYREMFAGYDMDPQEVLARTFEEVAGYEDMVLVKDISFHSHCEHHMVPIIGKAHVAYLPDKRVLGLSKIARVVDIFAQRLQTQEAMTAQIADAINEALMPRGIAVMIEAEHMCMAMRGIRKQGSTTITTTFTGSYRDDPTEQARFISMVRNGNAA</sequence>
<evidence type="ECO:0000256" key="7">
    <source>
        <dbReference type="ARBA" id="ARBA00023134"/>
    </source>
</evidence>
<accession>A0A6N1VAW1</accession>
<dbReference type="InterPro" id="IPR043133">
    <property type="entry name" value="GTP-CH-I_C/QueF"/>
</dbReference>
<feature type="binding site" evidence="8">
    <location>
        <position position="103"/>
    </location>
    <ligand>
        <name>Zn(2+)</name>
        <dbReference type="ChEBI" id="CHEBI:29105"/>
    </ligand>
</feature>
<evidence type="ECO:0000256" key="6">
    <source>
        <dbReference type="ARBA" id="ARBA00022801"/>
    </source>
</evidence>
<reference evidence="10 11" key="1">
    <citation type="submission" date="2020-06" db="EMBL/GenBank/DDBJ databases">
        <title>Oricola thermophila sp. nov. isolated from a tidal sediments.</title>
        <authorList>
            <person name="Kwon K.K."/>
            <person name="Yang S.-H."/>
            <person name="Park M.-J."/>
        </authorList>
    </citation>
    <scope>NUCLEOTIDE SEQUENCE [LARGE SCALE GENOMIC DNA]</scope>
    <source>
        <strain evidence="10 11">MEBiC13590</strain>
    </source>
</reference>
<dbReference type="InterPro" id="IPR001474">
    <property type="entry name" value="GTP_CycHdrlase_I"/>
</dbReference>
<keyword evidence="7 8" id="KW-0342">GTP-binding</keyword>
<name>A0A6N1VAW1_9HYPH</name>
<keyword evidence="11" id="KW-1185">Reference proteome</keyword>
<dbReference type="GO" id="GO:0005525">
    <property type="term" value="F:GTP binding"/>
    <property type="evidence" value="ECO:0007669"/>
    <property type="project" value="UniProtKB-KW"/>
</dbReference>
<dbReference type="PANTHER" id="PTHR11109">
    <property type="entry name" value="GTP CYCLOHYDROLASE I"/>
    <property type="match status" value="1"/>
</dbReference>
<dbReference type="PROSITE" id="PS00860">
    <property type="entry name" value="GTP_CYCLOHYDROL_1_2"/>
    <property type="match status" value="1"/>
</dbReference>
<comment type="pathway">
    <text evidence="2 8">Cofactor biosynthesis; 7,8-dihydroneopterin triphosphate biosynthesis; 7,8-dihydroneopterin triphosphate from GTP: step 1/1.</text>
</comment>
<dbReference type="RefSeq" id="WP_175275976.1">
    <property type="nucleotide sequence ID" value="NZ_CP054836.1"/>
</dbReference>
<evidence type="ECO:0000256" key="1">
    <source>
        <dbReference type="ARBA" id="ARBA00001052"/>
    </source>
</evidence>
<evidence type="ECO:0000256" key="3">
    <source>
        <dbReference type="ARBA" id="ARBA00008085"/>
    </source>
</evidence>
<organism evidence="10 11">
    <name type="scientific">Oricola thermophila</name>
    <dbReference type="NCBI Taxonomy" id="2742145"/>
    <lineage>
        <taxon>Bacteria</taxon>
        <taxon>Pseudomonadati</taxon>
        <taxon>Pseudomonadota</taxon>
        <taxon>Alphaproteobacteria</taxon>
        <taxon>Hyphomicrobiales</taxon>
        <taxon>Ahrensiaceae</taxon>
        <taxon>Oricola</taxon>
    </lineage>
</organism>
<dbReference type="GO" id="GO:0046654">
    <property type="term" value="P:tetrahydrofolate biosynthetic process"/>
    <property type="evidence" value="ECO:0007669"/>
    <property type="project" value="UniProtKB-UniRule"/>
</dbReference>
<dbReference type="Proteomes" id="UP000509367">
    <property type="component" value="Chromosome"/>
</dbReference>
<dbReference type="GO" id="GO:0003934">
    <property type="term" value="F:GTP cyclohydrolase I activity"/>
    <property type="evidence" value="ECO:0007669"/>
    <property type="project" value="UniProtKB-UniRule"/>
</dbReference>
<feature type="binding site" evidence="8">
    <location>
        <position position="171"/>
    </location>
    <ligand>
        <name>Zn(2+)</name>
        <dbReference type="ChEBI" id="CHEBI:29105"/>
    </ligand>
</feature>
<dbReference type="PROSITE" id="PS00859">
    <property type="entry name" value="GTP_CYCLOHYDROL_1_1"/>
    <property type="match status" value="1"/>
</dbReference>
<evidence type="ECO:0000256" key="8">
    <source>
        <dbReference type="HAMAP-Rule" id="MF_00223"/>
    </source>
</evidence>